<feature type="region of interest" description="Disordered" evidence="1">
    <location>
        <begin position="136"/>
        <end position="156"/>
    </location>
</feature>
<gene>
    <name evidence="3" type="ORF">BO97DRAFT_458743</name>
</gene>
<dbReference type="Proteomes" id="UP000248961">
    <property type="component" value="Unassembled WGS sequence"/>
</dbReference>
<organism evidence="3 4">
    <name type="scientific">Aspergillus homomorphus (strain CBS 101889)</name>
    <dbReference type="NCBI Taxonomy" id="1450537"/>
    <lineage>
        <taxon>Eukaryota</taxon>
        <taxon>Fungi</taxon>
        <taxon>Dikarya</taxon>
        <taxon>Ascomycota</taxon>
        <taxon>Pezizomycotina</taxon>
        <taxon>Eurotiomycetes</taxon>
        <taxon>Eurotiomycetidae</taxon>
        <taxon>Eurotiales</taxon>
        <taxon>Aspergillaceae</taxon>
        <taxon>Aspergillus</taxon>
        <taxon>Aspergillus subgen. Circumdati</taxon>
    </lineage>
</organism>
<name>A0A395I6V9_ASPHC</name>
<dbReference type="GeneID" id="37203537"/>
<proteinExistence type="predicted"/>
<dbReference type="RefSeq" id="XP_025554961.1">
    <property type="nucleotide sequence ID" value="XM_025699248.1"/>
</dbReference>
<keyword evidence="2" id="KW-0472">Membrane</keyword>
<evidence type="ECO:0000313" key="4">
    <source>
        <dbReference type="Proteomes" id="UP000248961"/>
    </source>
</evidence>
<accession>A0A395I6V9</accession>
<keyword evidence="2" id="KW-0812">Transmembrane</keyword>
<reference evidence="3 4" key="1">
    <citation type="submission" date="2018-02" db="EMBL/GenBank/DDBJ databases">
        <title>The genomes of Aspergillus section Nigri reveals drivers in fungal speciation.</title>
        <authorList>
            <consortium name="DOE Joint Genome Institute"/>
            <person name="Vesth T.C."/>
            <person name="Nybo J."/>
            <person name="Theobald S."/>
            <person name="Brandl J."/>
            <person name="Frisvad J.C."/>
            <person name="Nielsen K.F."/>
            <person name="Lyhne E.K."/>
            <person name="Kogle M.E."/>
            <person name="Kuo A."/>
            <person name="Riley R."/>
            <person name="Clum A."/>
            <person name="Nolan M."/>
            <person name="Lipzen A."/>
            <person name="Salamov A."/>
            <person name="Henrissat B."/>
            <person name="Wiebenga A."/>
            <person name="De vries R.P."/>
            <person name="Grigoriev I.V."/>
            <person name="Mortensen U.H."/>
            <person name="Andersen M.R."/>
            <person name="Baker S.E."/>
        </authorList>
    </citation>
    <scope>NUCLEOTIDE SEQUENCE [LARGE SCALE GENOMIC DNA]</scope>
    <source>
        <strain evidence="3 4">CBS 101889</strain>
    </source>
</reference>
<keyword evidence="2" id="KW-1133">Transmembrane helix</keyword>
<evidence type="ECO:0000256" key="2">
    <source>
        <dbReference type="SAM" id="Phobius"/>
    </source>
</evidence>
<feature type="transmembrane region" description="Helical" evidence="2">
    <location>
        <begin position="182"/>
        <end position="198"/>
    </location>
</feature>
<evidence type="ECO:0000313" key="3">
    <source>
        <dbReference type="EMBL" id="RAL15807.1"/>
    </source>
</evidence>
<dbReference type="AlphaFoldDB" id="A0A395I6V9"/>
<dbReference type="EMBL" id="KZ824270">
    <property type="protein sequence ID" value="RAL15807.1"/>
    <property type="molecule type" value="Genomic_DNA"/>
</dbReference>
<keyword evidence="4" id="KW-1185">Reference proteome</keyword>
<protein>
    <submittedName>
        <fullName evidence="3">Uncharacterized protein</fullName>
    </submittedName>
</protein>
<sequence length="202" mass="22800">MNSSFMAALVDEVSGRMKIRAAHLDSVIKIVLLDAREATTLAHVERALLREFNQGLYGYFLLSQSQLQFRAPRAFKATASITLVPWDQIDVTAKLSEQVMMDMVELDKLPNSKPPRITRGWQLSAEDLVRQYRDQAGGRMEDEEEGGEEEEEEDDKGVVGCLKKSLVGFLEYLVGVVPLKDTFILSFAGALFLVWAFVTRRR</sequence>
<dbReference type="VEuPathDB" id="FungiDB:BO97DRAFT_458743"/>
<evidence type="ECO:0000256" key="1">
    <source>
        <dbReference type="SAM" id="MobiDB-lite"/>
    </source>
</evidence>
<feature type="compositionally biased region" description="Acidic residues" evidence="1">
    <location>
        <begin position="141"/>
        <end position="155"/>
    </location>
</feature>